<dbReference type="Proteomes" id="UP000323067">
    <property type="component" value="Chromosome vi"/>
</dbReference>
<dbReference type="VEuPathDB" id="FungiDB:CCM_02630"/>
<evidence type="ECO:0000313" key="2">
    <source>
        <dbReference type="Proteomes" id="UP000323067"/>
    </source>
</evidence>
<sequence length="73" mass="8395">MINACHSRAQPAMMEFWEFIKRAKEGRGSMFDESAGYRKRLFDLSFHDSFTKPGASCQPVCGAYLLHLVFFQV</sequence>
<accession>A0A2H4SCH3</accession>
<dbReference type="EMBL" id="CP023323">
    <property type="protein sequence ID" value="ATY60804.1"/>
    <property type="molecule type" value="Genomic_DNA"/>
</dbReference>
<proteinExistence type="predicted"/>
<dbReference type="VEuPathDB" id="FungiDB:A9K55_006301"/>
<evidence type="ECO:0000313" key="1">
    <source>
        <dbReference type="EMBL" id="ATY60804.1"/>
    </source>
</evidence>
<name>A0A2H4SCH3_CORMI</name>
<dbReference type="AlphaFoldDB" id="A0A2H4SCH3"/>
<gene>
    <name evidence="1" type="ORF">A9K55_006301</name>
</gene>
<organism evidence="1 2">
    <name type="scientific">Cordyceps militaris</name>
    <name type="common">Caterpillar fungus</name>
    <name type="synonym">Clavaria militaris</name>
    <dbReference type="NCBI Taxonomy" id="73501"/>
    <lineage>
        <taxon>Eukaryota</taxon>
        <taxon>Fungi</taxon>
        <taxon>Dikarya</taxon>
        <taxon>Ascomycota</taxon>
        <taxon>Pezizomycotina</taxon>
        <taxon>Sordariomycetes</taxon>
        <taxon>Hypocreomycetidae</taxon>
        <taxon>Hypocreales</taxon>
        <taxon>Cordycipitaceae</taxon>
        <taxon>Cordyceps</taxon>
    </lineage>
</organism>
<protein>
    <submittedName>
        <fullName evidence="1">RNA binding</fullName>
    </submittedName>
</protein>
<reference evidence="1 2" key="1">
    <citation type="journal article" date="2017" name="BMC Genomics">
        <title>Chromosome level assembly and secondary metabolite potential of the parasitic fungus Cordyceps militaris.</title>
        <authorList>
            <person name="Kramer G.J."/>
            <person name="Nodwell J.R."/>
        </authorList>
    </citation>
    <scope>NUCLEOTIDE SEQUENCE [LARGE SCALE GENOMIC DNA]</scope>
    <source>
        <strain evidence="1 2">ATCC 34164</strain>
    </source>
</reference>